<evidence type="ECO:0000259" key="12">
    <source>
        <dbReference type="Pfam" id="PF00117"/>
    </source>
</evidence>
<keyword evidence="10" id="KW-0963">Cytoplasm</keyword>
<organism evidence="13 14">
    <name type="scientific">Desulfitobacterium hafniense</name>
    <name type="common">Desulfitobacterium frappieri</name>
    <dbReference type="NCBI Taxonomy" id="49338"/>
    <lineage>
        <taxon>Bacteria</taxon>
        <taxon>Bacillati</taxon>
        <taxon>Bacillota</taxon>
        <taxon>Clostridia</taxon>
        <taxon>Eubacteriales</taxon>
        <taxon>Desulfitobacteriaceae</taxon>
        <taxon>Desulfitobacterium</taxon>
    </lineage>
</organism>
<evidence type="ECO:0000313" key="14">
    <source>
        <dbReference type="Proteomes" id="UP000054623"/>
    </source>
</evidence>
<feature type="domain" description="Glutamine amidotransferase" evidence="12">
    <location>
        <begin position="4"/>
        <end position="196"/>
    </location>
</feature>
<evidence type="ECO:0000256" key="10">
    <source>
        <dbReference type="HAMAP-Rule" id="MF_00278"/>
    </source>
</evidence>
<dbReference type="RefSeq" id="WP_005817212.1">
    <property type="nucleotide sequence ID" value="NZ_CABKQQ010000061.1"/>
</dbReference>
<dbReference type="EMBL" id="LOCK01000083">
    <property type="protein sequence ID" value="KTE89333.1"/>
    <property type="molecule type" value="Genomic_DNA"/>
</dbReference>
<name>A0A0W1JCU6_DESHA</name>
<feature type="active site" description="Nucleophile" evidence="10 11">
    <location>
        <position position="79"/>
    </location>
</feature>
<dbReference type="SUPFAM" id="SSF52317">
    <property type="entry name" value="Class I glutamine amidotransferase-like"/>
    <property type="match status" value="1"/>
</dbReference>
<evidence type="ECO:0000256" key="7">
    <source>
        <dbReference type="ARBA" id="ARBA00023239"/>
    </source>
</evidence>
<keyword evidence="7 10" id="KW-0456">Lyase</keyword>
<evidence type="ECO:0000256" key="4">
    <source>
        <dbReference type="ARBA" id="ARBA00022801"/>
    </source>
</evidence>
<keyword evidence="6 10" id="KW-0368">Histidine biosynthesis</keyword>
<dbReference type="HAMAP" id="MF_00278">
    <property type="entry name" value="HisH"/>
    <property type="match status" value="1"/>
</dbReference>
<comment type="subunit">
    <text evidence="2 10">Heterodimer of HisH and HisF.</text>
</comment>
<dbReference type="SMR" id="A0A0W1JCU6"/>
<dbReference type="GO" id="GO:0000105">
    <property type="term" value="P:L-histidine biosynthetic process"/>
    <property type="evidence" value="ECO:0007669"/>
    <property type="project" value="UniProtKB-UniRule"/>
</dbReference>
<evidence type="ECO:0000256" key="5">
    <source>
        <dbReference type="ARBA" id="ARBA00022962"/>
    </source>
</evidence>
<feature type="active site" evidence="10 11">
    <location>
        <position position="183"/>
    </location>
</feature>
<dbReference type="GO" id="GO:0016829">
    <property type="term" value="F:lyase activity"/>
    <property type="evidence" value="ECO:0007669"/>
    <property type="project" value="UniProtKB-KW"/>
</dbReference>
<dbReference type="GO" id="GO:0000107">
    <property type="term" value="F:imidazoleglycerol-phosphate synthase activity"/>
    <property type="evidence" value="ECO:0007669"/>
    <property type="project" value="UniProtKB-UniRule"/>
</dbReference>
<dbReference type="PIRSF" id="PIRSF000495">
    <property type="entry name" value="Amidotransf_hisH"/>
    <property type="match status" value="1"/>
</dbReference>
<dbReference type="PROSITE" id="PS51273">
    <property type="entry name" value="GATASE_TYPE_1"/>
    <property type="match status" value="1"/>
</dbReference>
<dbReference type="OrthoDB" id="9807137at2"/>
<dbReference type="CDD" id="cd01748">
    <property type="entry name" value="GATase1_IGP_Synthase"/>
    <property type="match status" value="1"/>
</dbReference>
<keyword evidence="3 10" id="KW-0028">Amino-acid biosynthesis</keyword>
<dbReference type="GO" id="GO:0004359">
    <property type="term" value="F:glutaminase activity"/>
    <property type="evidence" value="ECO:0007669"/>
    <property type="project" value="UniProtKB-EC"/>
</dbReference>
<feature type="active site" evidence="10 11">
    <location>
        <position position="181"/>
    </location>
</feature>
<evidence type="ECO:0000256" key="9">
    <source>
        <dbReference type="ARBA" id="ARBA00049534"/>
    </source>
</evidence>
<dbReference type="InterPro" id="IPR029062">
    <property type="entry name" value="Class_I_gatase-like"/>
</dbReference>
<evidence type="ECO:0000256" key="8">
    <source>
        <dbReference type="ARBA" id="ARBA00047838"/>
    </source>
</evidence>
<comment type="pathway">
    <text evidence="1 10">Amino-acid biosynthesis; L-histidine biosynthesis; L-histidine from 5-phospho-alpha-D-ribose 1-diphosphate: step 5/9.</text>
</comment>
<evidence type="ECO:0000256" key="6">
    <source>
        <dbReference type="ARBA" id="ARBA00023102"/>
    </source>
</evidence>
<dbReference type="Gene3D" id="3.40.50.880">
    <property type="match status" value="1"/>
</dbReference>
<keyword evidence="5 10" id="KW-0315">Glutamine amidotransferase</keyword>
<dbReference type="UniPathway" id="UPA00031">
    <property type="reaction ID" value="UER00010"/>
</dbReference>
<comment type="catalytic activity">
    <reaction evidence="9 10">
        <text>L-glutamine + H2O = L-glutamate + NH4(+)</text>
        <dbReference type="Rhea" id="RHEA:15889"/>
        <dbReference type="ChEBI" id="CHEBI:15377"/>
        <dbReference type="ChEBI" id="CHEBI:28938"/>
        <dbReference type="ChEBI" id="CHEBI:29985"/>
        <dbReference type="ChEBI" id="CHEBI:58359"/>
        <dbReference type="EC" id="3.5.1.2"/>
    </reaction>
</comment>
<evidence type="ECO:0000256" key="11">
    <source>
        <dbReference type="PIRSR" id="PIRSR000495-1"/>
    </source>
</evidence>
<gene>
    <name evidence="10 13" type="primary">hisH</name>
    <name evidence="13" type="ORF">AT727_13105</name>
</gene>
<protein>
    <recommendedName>
        <fullName evidence="10">Imidazole glycerol phosphate synthase subunit HisH</fullName>
        <ecNumber evidence="10">4.3.2.10</ecNumber>
    </recommendedName>
    <alternativeName>
        <fullName evidence="10">IGP synthase glutaminase subunit</fullName>
        <ecNumber evidence="10">3.5.1.2</ecNumber>
    </alternativeName>
    <alternativeName>
        <fullName evidence="10">IGP synthase subunit HisH</fullName>
    </alternativeName>
    <alternativeName>
        <fullName evidence="10">ImGP synthase subunit HisH</fullName>
        <shortName evidence="10">IGPS subunit HisH</shortName>
    </alternativeName>
</protein>
<evidence type="ECO:0000313" key="13">
    <source>
        <dbReference type="EMBL" id="KTE89333.1"/>
    </source>
</evidence>
<dbReference type="EC" id="3.5.1.2" evidence="10"/>
<dbReference type="PANTHER" id="PTHR42701">
    <property type="entry name" value="IMIDAZOLE GLYCEROL PHOSPHATE SYNTHASE SUBUNIT HISH"/>
    <property type="match status" value="1"/>
</dbReference>
<proteinExistence type="inferred from homology"/>
<dbReference type="GO" id="GO:0005737">
    <property type="term" value="C:cytoplasm"/>
    <property type="evidence" value="ECO:0007669"/>
    <property type="project" value="UniProtKB-SubCell"/>
</dbReference>
<dbReference type="PANTHER" id="PTHR42701:SF1">
    <property type="entry name" value="IMIDAZOLE GLYCEROL PHOSPHATE SYNTHASE SUBUNIT HISH"/>
    <property type="match status" value="1"/>
</dbReference>
<evidence type="ECO:0000256" key="2">
    <source>
        <dbReference type="ARBA" id="ARBA00011152"/>
    </source>
</evidence>
<comment type="function">
    <text evidence="10">IGPS catalyzes the conversion of PRFAR and glutamine to IGP, AICAR and glutamate. The HisH subunit catalyzes the hydrolysis of glutamine to glutamate and ammonia as part of the synthesis of IGP and AICAR. The resulting ammonia molecule is channeled to the active site of HisF.</text>
</comment>
<dbReference type="InterPro" id="IPR017926">
    <property type="entry name" value="GATASE"/>
</dbReference>
<dbReference type="NCBIfam" id="TIGR01855">
    <property type="entry name" value="IMP_synth_hisH"/>
    <property type="match status" value="1"/>
</dbReference>
<evidence type="ECO:0000256" key="3">
    <source>
        <dbReference type="ARBA" id="ARBA00022605"/>
    </source>
</evidence>
<dbReference type="EC" id="4.3.2.10" evidence="10"/>
<dbReference type="Pfam" id="PF00117">
    <property type="entry name" value="GATase"/>
    <property type="match status" value="1"/>
</dbReference>
<accession>A0A0W1JCU6</accession>
<dbReference type="Proteomes" id="UP000054623">
    <property type="component" value="Unassembled WGS sequence"/>
</dbReference>
<comment type="subcellular location">
    <subcellularLocation>
        <location evidence="10">Cytoplasm</location>
    </subcellularLocation>
</comment>
<comment type="catalytic activity">
    <reaction evidence="8 10">
        <text>5-[(5-phospho-1-deoxy-D-ribulos-1-ylimino)methylamino]-1-(5-phospho-beta-D-ribosyl)imidazole-4-carboxamide + L-glutamine = D-erythro-1-(imidazol-4-yl)glycerol 3-phosphate + 5-amino-1-(5-phospho-beta-D-ribosyl)imidazole-4-carboxamide + L-glutamate + H(+)</text>
        <dbReference type="Rhea" id="RHEA:24793"/>
        <dbReference type="ChEBI" id="CHEBI:15378"/>
        <dbReference type="ChEBI" id="CHEBI:29985"/>
        <dbReference type="ChEBI" id="CHEBI:58278"/>
        <dbReference type="ChEBI" id="CHEBI:58359"/>
        <dbReference type="ChEBI" id="CHEBI:58475"/>
        <dbReference type="ChEBI" id="CHEBI:58525"/>
        <dbReference type="EC" id="4.3.2.10"/>
    </reaction>
</comment>
<dbReference type="AlphaFoldDB" id="A0A0W1JCU6"/>
<sequence>MIGIIDYGRGNLRSVEKALWKLGYPAKVLESPAELMAVKGIILPGVGAFADAMAALEEKGWIQPLIHYAHSGMPFLGICLGMQVLFEVGEEHGEHKGLGLLPGRVVRFPAGRKIPHMGWNTLHQEKPCRLLEGIPDEAYFYFVHSYYVASEEQEILAGMSDYGVPFPALVGRDNVWGAQFHPEKSSPWGLKLLENFGKWVNEDATVSSHRS</sequence>
<reference evidence="13 14" key="1">
    <citation type="submission" date="2015-12" db="EMBL/GenBank/DDBJ databases">
        <title>Draft Genome Sequence of Desulfitobacterium hafniense Strain DH, a Sulfate-reducing Bacterium Isolated from Paddy Soils.</title>
        <authorList>
            <person name="Bao P."/>
            <person name="Zhang X."/>
            <person name="Li G."/>
        </authorList>
    </citation>
    <scope>NUCLEOTIDE SEQUENCE [LARGE SCALE GENOMIC DNA]</scope>
    <source>
        <strain evidence="13 14">DH</strain>
    </source>
</reference>
<comment type="caution">
    <text evidence="13">The sequence shown here is derived from an EMBL/GenBank/DDBJ whole genome shotgun (WGS) entry which is preliminary data.</text>
</comment>
<evidence type="ECO:0000256" key="1">
    <source>
        <dbReference type="ARBA" id="ARBA00005091"/>
    </source>
</evidence>
<keyword evidence="4 10" id="KW-0378">Hydrolase</keyword>
<dbReference type="InterPro" id="IPR010139">
    <property type="entry name" value="Imidazole-glycPsynth_HisH"/>
</dbReference>